<evidence type="ECO:0000259" key="4">
    <source>
        <dbReference type="Pfam" id="PF13579"/>
    </source>
</evidence>
<reference evidence="5 6" key="1">
    <citation type="submission" date="2014-02" db="EMBL/GenBank/DDBJ databases">
        <title>Genome sequence of Brachybacterium phenoliresistens strain W13A50.</title>
        <authorList>
            <person name="Wang X."/>
        </authorList>
    </citation>
    <scope>NUCLEOTIDE SEQUENCE [LARGE SCALE GENOMIC DNA]</scope>
    <source>
        <strain evidence="5 6">W13A50</strain>
    </source>
</reference>
<dbReference type="Proteomes" id="UP000023067">
    <property type="component" value="Unassembled WGS sequence"/>
</dbReference>
<evidence type="ECO:0000313" key="6">
    <source>
        <dbReference type="Proteomes" id="UP000023067"/>
    </source>
</evidence>
<dbReference type="Pfam" id="PF13579">
    <property type="entry name" value="Glyco_trans_4_4"/>
    <property type="match status" value="1"/>
</dbReference>
<evidence type="ECO:0000256" key="3">
    <source>
        <dbReference type="SAM" id="MobiDB-lite"/>
    </source>
</evidence>
<dbReference type="PANTHER" id="PTHR12526:SF510">
    <property type="entry name" value="D-INOSITOL 3-PHOSPHATE GLYCOSYLTRANSFERASE"/>
    <property type="match status" value="1"/>
</dbReference>
<dbReference type="SUPFAM" id="SSF53756">
    <property type="entry name" value="UDP-Glycosyltransferase/glycogen phosphorylase"/>
    <property type="match status" value="1"/>
</dbReference>
<dbReference type="Pfam" id="PF13692">
    <property type="entry name" value="Glyco_trans_1_4"/>
    <property type="match status" value="1"/>
</dbReference>
<dbReference type="InterPro" id="IPR028098">
    <property type="entry name" value="Glyco_trans_4-like_N"/>
</dbReference>
<evidence type="ECO:0000256" key="2">
    <source>
        <dbReference type="ARBA" id="ARBA00022679"/>
    </source>
</evidence>
<organism evidence="5 6">
    <name type="scientific">Brachybacterium phenoliresistens</name>
    <dbReference type="NCBI Taxonomy" id="396014"/>
    <lineage>
        <taxon>Bacteria</taxon>
        <taxon>Bacillati</taxon>
        <taxon>Actinomycetota</taxon>
        <taxon>Actinomycetes</taxon>
        <taxon>Micrococcales</taxon>
        <taxon>Dermabacteraceae</taxon>
        <taxon>Brachybacterium</taxon>
    </lineage>
</organism>
<dbReference type="PANTHER" id="PTHR12526">
    <property type="entry name" value="GLYCOSYLTRANSFERASE"/>
    <property type="match status" value="1"/>
</dbReference>
<dbReference type="PATRIC" id="fig|396014.3.peg.1639"/>
<evidence type="ECO:0000313" key="5">
    <source>
        <dbReference type="EMBL" id="EWS81411.1"/>
    </source>
</evidence>
<gene>
    <name evidence="5" type="ORF">BF93_16470</name>
</gene>
<name>Z9JUD8_9MICO</name>
<accession>Z9JUD8</accession>
<evidence type="ECO:0000256" key="1">
    <source>
        <dbReference type="ARBA" id="ARBA00022676"/>
    </source>
</evidence>
<dbReference type="HOGENOM" id="CLU_009583_25_0_11"/>
<keyword evidence="1" id="KW-0328">Glycosyltransferase</keyword>
<dbReference type="STRING" id="396014.BF93_16470"/>
<dbReference type="EMBL" id="JDYK01000007">
    <property type="protein sequence ID" value="EWS81411.1"/>
    <property type="molecule type" value="Genomic_DNA"/>
</dbReference>
<dbReference type="OrthoDB" id="509705at2"/>
<proteinExistence type="predicted"/>
<comment type="caution">
    <text evidence="5">The sequence shown here is derived from an EMBL/GenBank/DDBJ whole genome shotgun (WGS) entry which is preliminary data.</text>
</comment>
<dbReference type="Gene3D" id="3.40.50.2000">
    <property type="entry name" value="Glycogen Phosphorylase B"/>
    <property type="match status" value="2"/>
</dbReference>
<protein>
    <submittedName>
        <fullName evidence="5">Glycosyl transferase</fullName>
    </submittedName>
</protein>
<keyword evidence="2 5" id="KW-0808">Transferase</keyword>
<feature type="domain" description="Glycosyltransferase subfamily 4-like N-terminal" evidence="4">
    <location>
        <begin position="198"/>
        <end position="377"/>
    </location>
</feature>
<dbReference type="AlphaFoldDB" id="Z9JUD8"/>
<keyword evidence="6" id="KW-1185">Reference proteome</keyword>
<dbReference type="GO" id="GO:0016757">
    <property type="term" value="F:glycosyltransferase activity"/>
    <property type="evidence" value="ECO:0007669"/>
    <property type="project" value="UniProtKB-KW"/>
</dbReference>
<sequence>MSRPAWSRARGVLRNARLLAQAAAQHCVDDPALLAIQAGRRLPFGPRMLLGRAIARTGPVLPGLGALGSVMAGRTAAAERTLELAPARPGERLRGEVAILLDRLDLLRTDAPAPTRARAAWSRGDLDGALAILREAGLEDSRYALRLRSERELLAPGMRVPPPDGSRRPEARTVPGPAGDELRVLHLLTNSLPHTQSGYSLRSHRILTALRDEGIASLALTRTGYPVMVGVPLARDEDVVDGIRYARTLPGSLPQTQTQRVQAEIARALELVEEFRPHVLHTTTNYLNALVARTVSEMTGLPWVFEVRGLMEQTWVASHRGDEARAEAAASQRYRMIAAAEAELARAADAVVTLSGTMAEQLVERGVDPAAITLVPNAVDASLLSGGIGPARARALVGLDQLPGFGADAVLVGAVSALVDYEGFDVLLRAVAVLVADHRLPEELRERVHVVLAGEGVSRPGLIELAAHLGIADRVHLPGRVPRDEARRWVEALDVVVVPRRDVAVARAVTPQKPVEALALGRDLIVSDLPALREVVTGPDGRLAARLVPPEDPQALAEALSAALAGARDHAPDAATRRVAGVEIAAGRSWSGAVRRYREVYETVLAPKKEV</sequence>
<dbReference type="eggNOG" id="COG0438">
    <property type="taxonomic scope" value="Bacteria"/>
</dbReference>
<feature type="region of interest" description="Disordered" evidence="3">
    <location>
        <begin position="156"/>
        <end position="178"/>
    </location>
</feature>